<dbReference type="EMBL" id="FOCF01000006">
    <property type="protein sequence ID" value="SEN39452.1"/>
    <property type="molecule type" value="Genomic_DNA"/>
</dbReference>
<dbReference type="SUPFAM" id="SSF52833">
    <property type="entry name" value="Thioredoxin-like"/>
    <property type="match status" value="1"/>
</dbReference>
<evidence type="ECO:0000259" key="1">
    <source>
        <dbReference type="PROSITE" id="PS50404"/>
    </source>
</evidence>
<dbReference type="Pfam" id="PF14497">
    <property type="entry name" value="GST_C_3"/>
    <property type="match status" value="1"/>
</dbReference>
<dbReference type="InterPro" id="IPR004046">
    <property type="entry name" value="GST_C"/>
</dbReference>
<accession>A0A1H8G608</accession>
<evidence type="ECO:0000259" key="2">
    <source>
        <dbReference type="PROSITE" id="PS50405"/>
    </source>
</evidence>
<dbReference type="InterPro" id="IPR004045">
    <property type="entry name" value="Glutathione_S-Trfase_N"/>
</dbReference>
<dbReference type="GO" id="GO:0006749">
    <property type="term" value="P:glutathione metabolic process"/>
    <property type="evidence" value="ECO:0007669"/>
    <property type="project" value="TreeGrafter"/>
</dbReference>
<dbReference type="PANTHER" id="PTHR11571:SF263">
    <property type="entry name" value="GLUTATHIONE S-TRANSFERASE"/>
    <property type="match status" value="1"/>
</dbReference>
<dbReference type="PROSITE" id="PS50405">
    <property type="entry name" value="GST_CTER"/>
    <property type="match status" value="1"/>
</dbReference>
<dbReference type="PROSITE" id="PS50404">
    <property type="entry name" value="GST_NTER"/>
    <property type="match status" value="1"/>
</dbReference>
<name>A0A1H8G608_9SPHN</name>
<dbReference type="Proteomes" id="UP000199206">
    <property type="component" value="Unassembled WGS sequence"/>
</dbReference>
<dbReference type="CDD" id="cd03039">
    <property type="entry name" value="GST_N_Sigma_like"/>
    <property type="match status" value="1"/>
</dbReference>
<feature type="domain" description="GST N-terminal" evidence="1">
    <location>
        <begin position="1"/>
        <end position="84"/>
    </location>
</feature>
<dbReference type="Gene3D" id="3.40.30.10">
    <property type="entry name" value="Glutaredoxin"/>
    <property type="match status" value="1"/>
</dbReference>
<dbReference type="SUPFAM" id="SSF47616">
    <property type="entry name" value="GST C-terminal domain-like"/>
    <property type="match status" value="1"/>
</dbReference>
<dbReference type="OrthoDB" id="7203409at2"/>
<keyword evidence="3" id="KW-0808">Transferase</keyword>
<reference evidence="4" key="1">
    <citation type="submission" date="2016-10" db="EMBL/GenBank/DDBJ databases">
        <authorList>
            <person name="Varghese N."/>
            <person name="Submissions S."/>
        </authorList>
    </citation>
    <scope>NUCLEOTIDE SEQUENCE [LARGE SCALE GENOMIC DNA]</scope>
    <source>
        <strain evidence="4">S6-262</strain>
    </source>
</reference>
<evidence type="ECO:0000313" key="4">
    <source>
        <dbReference type="Proteomes" id="UP000199206"/>
    </source>
</evidence>
<dbReference type="CDD" id="cd03192">
    <property type="entry name" value="GST_C_Sigma_like"/>
    <property type="match status" value="1"/>
</dbReference>
<dbReference type="STRING" id="1166340.SAMN05192583_2717"/>
<dbReference type="Gene3D" id="1.20.1050.10">
    <property type="match status" value="1"/>
</dbReference>
<dbReference type="GO" id="GO:0004364">
    <property type="term" value="F:glutathione transferase activity"/>
    <property type="evidence" value="ECO:0007669"/>
    <property type="project" value="TreeGrafter"/>
</dbReference>
<dbReference type="InterPro" id="IPR010987">
    <property type="entry name" value="Glutathione-S-Trfase_C-like"/>
</dbReference>
<dbReference type="InterPro" id="IPR036249">
    <property type="entry name" value="Thioredoxin-like_sf"/>
</dbReference>
<dbReference type="RefSeq" id="WP_093666209.1">
    <property type="nucleotide sequence ID" value="NZ_FOCF01000006.1"/>
</dbReference>
<dbReference type="InterPro" id="IPR036282">
    <property type="entry name" value="Glutathione-S-Trfase_C_sf"/>
</dbReference>
<protein>
    <submittedName>
        <fullName evidence="3">Glutathione S-transferase</fullName>
    </submittedName>
</protein>
<feature type="domain" description="GST C-terminal" evidence="2">
    <location>
        <begin position="86"/>
        <end position="220"/>
    </location>
</feature>
<proteinExistence type="predicted"/>
<dbReference type="PANTHER" id="PTHR11571">
    <property type="entry name" value="GLUTATHIONE S-TRANSFERASE"/>
    <property type="match status" value="1"/>
</dbReference>
<evidence type="ECO:0000313" key="3">
    <source>
        <dbReference type="EMBL" id="SEN39452.1"/>
    </source>
</evidence>
<gene>
    <name evidence="3" type="ORF">SAMN05192583_2717</name>
</gene>
<dbReference type="AlphaFoldDB" id="A0A1H8G608"/>
<dbReference type="InterPro" id="IPR050213">
    <property type="entry name" value="GST_superfamily"/>
</dbReference>
<sequence>MTYTLWYWPSIPGRGEFVRLAMEAAGIAYVDAARSRSAQALIDDMAAREGRAPFAPPYLDIGGAVVAQVANILSYLGEQHGLAPEGITDRLWADQIQLTITDMVAEVHNVHHPVGVSAYYEDQRPEAARAAAQFRDERMPKFLGWFDAAARAGNGEWLVGDRWSHADTSLFQLVEGLRYMFPRRMAALERDYPAVIAIRDRVAALPGIAAYLASDRRLPFNEDGIFRHYPELDDR</sequence>
<organism evidence="3 4">
    <name type="scientific">Sphingomonas gellani</name>
    <dbReference type="NCBI Taxonomy" id="1166340"/>
    <lineage>
        <taxon>Bacteria</taxon>
        <taxon>Pseudomonadati</taxon>
        <taxon>Pseudomonadota</taxon>
        <taxon>Alphaproteobacteria</taxon>
        <taxon>Sphingomonadales</taxon>
        <taxon>Sphingomonadaceae</taxon>
        <taxon>Sphingomonas</taxon>
    </lineage>
</organism>
<keyword evidence="4" id="KW-1185">Reference proteome</keyword>